<evidence type="ECO:0000259" key="1">
    <source>
        <dbReference type="Pfam" id="PF01048"/>
    </source>
</evidence>
<comment type="caution">
    <text evidence="2">The sequence shown here is derived from an EMBL/GenBank/DDBJ whole genome shotgun (WGS) entry which is preliminary data.</text>
</comment>
<dbReference type="PANTHER" id="PTHR46832">
    <property type="entry name" value="5'-METHYLTHIOADENOSINE/S-ADENOSYLHOMOCYSTEINE NUCLEOSIDASE"/>
    <property type="match status" value="1"/>
</dbReference>
<dbReference type="GO" id="GO:0008782">
    <property type="term" value="F:adenosylhomocysteine nucleosidase activity"/>
    <property type="evidence" value="ECO:0007669"/>
    <property type="project" value="TreeGrafter"/>
</dbReference>
<feature type="domain" description="Nucleoside phosphorylase" evidence="1">
    <location>
        <begin position="21"/>
        <end position="211"/>
    </location>
</feature>
<name>A0A7C1CV70_9BACT</name>
<organism evidence="2">
    <name type="scientific">Mesotoga infera</name>
    <dbReference type="NCBI Taxonomy" id="1236046"/>
    <lineage>
        <taxon>Bacteria</taxon>
        <taxon>Thermotogati</taxon>
        <taxon>Thermotogota</taxon>
        <taxon>Thermotogae</taxon>
        <taxon>Kosmotogales</taxon>
        <taxon>Kosmotogaceae</taxon>
        <taxon>Mesotoga</taxon>
    </lineage>
</organism>
<dbReference type="InterPro" id="IPR000845">
    <property type="entry name" value="Nucleoside_phosphorylase_d"/>
</dbReference>
<dbReference type="Proteomes" id="UP000886198">
    <property type="component" value="Unassembled WGS sequence"/>
</dbReference>
<dbReference type="GO" id="GO:0005829">
    <property type="term" value="C:cytosol"/>
    <property type="evidence" value="ECO:0007669"/>
    <property type="project" value="TreeGrafter"/>
</dbReference>
<dbReference type="PANTHER" id="PTHR46832:SF1">
    <property type="entry name" value="5'-METHYLTHIOADENOSINE_S-ADENOSYLHOMOCYSTEINE NUCLEOSIDASE"/>
    <property type="match status" value="1"/>
</dbReference>
<dbReference type="GO" id="GO:0008930">
    <property type="term" value="F:methylthioadenosine nucleosidase activity"/>
    <property type="evidence" value="ECO:0007669"/>
    <property type="project" value="TreeGrafter"/>
</dbReference>
<dbReference type="GO" id="GO:0009116">
    <property type="term" value="P:nucleoside metabolic process"/>
    <property type="evidence" value="ECO:0007669"/>
    <property type="project" value="InterPro"/>
</dbReference>
<protein>
    <submittedName>
        <fullName evidence="2">Adenosylhomocysteine nucleosidase</fullName>
    </submittedName>
</protein>
<evidence type="ECO:0000313" key="2">
    <source>
        <dbReference type="EMBL" id="HDP78694.1"/>
    </source>
</evidence>
<dbReference type="SUPFAM" id="SSF53167">
    <property type="entry name" value="Purine and uridine phosphorylases"/>
    <property type="match status" value="1"/>
</dbReference>
<reference evidence="2" key="1">
    <citation type="journal article" date="2020" name="mSystems">
        <title>Genome- and Community-Level Interaction Insights into Carbon Utilization and Element Cycling Functions of Hydrothermarchaeota in Hydrothermal Sediment.</title>
        <authorList>
            <person name="Zhou Z."/>
            <person name="Liu Y."/>
            <person name="Xu W."/>
            <person name="Pan J."/>
            <person name="Luo Z.H."/>
            <person name="Li M."/>
        </authorList>
    </citation>
    <scope>NUCLEOTIDE SEQUENCE [LARGE SCALE GENOMIC DNA]</scope>
    <source>
        <strain evidence="2">SpSt-1179</strain>
    </source>
</reference>
<dbReference type="AlphaFoldDB" id="A0A7C1CV70"/>
<accession>A0A7C1CV70</accession>
<dbReference type="InterPro" id="IPR035994">
    <property type="entry name" value="Nucleoside_phosphorylase_sf"/>
</dbReference>
<dbReference type="EMBL" id="DSBT01000343">
    <property type="protein sequence ID" value="HDP78694.1"/>
    <property type="molecule type" value="Genomic_DNA"/>
</dbReference>
<proteinExistence type="predicted"/>
<dbReference type="GO" id="GO:0019284">
    <property type="term" value="P:L-methionine salvage from S-adenosylmethionine"/>
    <property type="evidence" value="ECO:0007669"/>
    <property type="project" value="TreeGrafter"/>
</dbReference>
<sequence length="221" mass="24344">MILALGVFLPEVKPVMDNMLVLESGEILGRHYCRGVIGNNEVIACGGFVGKVETSMITQKMIDLFNPGLSVLASGAAAIDESLEIGDVVVGTEFEEYDTIFPLSEGKMVMKAPDTLLMRFLRVYFKAGKFGKILSGDGVIANSSLRDSIHSSYGGIALDMDSAPFAKTAFENKRNYLVLKTILDRADETSKRDFDRNFQRLAGRSAELLVETMKSHYIDRE</sequence>
<dbReference type="Gene3D" id="3.40.50.1580">
    <property type="entry name" value="Nucleoside phosphorylase domain"/>
    <property type="match status" value="1"/>
</dbReference>
<gene>
    <name evidence="2" type="ORF">ENN47_11055</name>
</gene>
<dbReference type="Pfam" id="PF01048">
    <property type="entry name" value="PNP_UDP_1"/>
    <property type="match status" value="1"/>
</dbReference>
<dbReference type="CDD" id="cd09008">
    <property type="entry name" value="MTAN"/>
    <property type="match status" value="1"/>
</dbReference>